<feature type="transmembrane region" description="Helical" evidence="10">
    <location>
        <begin position="245"/>
        <end position="263"/>
    </location>
</feature>
<keyword evidence="3 10" id="KW-0812">Transmembrane</keyword>
<evidence type="ECO:0000256" key="9">
    <source>
        <dbReference type="ARBA" id="ARBA00023284"/>
    </source>
</evidence>
<name>A0A4U1JER4_9BACT</name>
<comment type="similarity">
    <text evidence="2">Belongs to the VKOR family.</text>
</comment>
<reference evidence="12 13" key="1">
    <citation type="submission" date="2019-04" db="EMBL/GenBank/DDBJ databases">
        <authorList>
            <person name="Li Y."/>
            <person name="Wang J."/>
        </authorList>
    </citation>
    <scope>NUCLEOTIDE SEQUENCE [LARGE SCALE GENOMIC DNA]</scope>
    <source>
        <strain evidence="12 13">DSM 14668</strain>
    </source>
</reference>
<keyword evidence="8" id="KW-1015">Disulfide bond</keyword>
<sequence length="480" mass="51603">MSPSRLAISWMCSGRLCSASTSAMVTRPIDVMGRGARRPDIPFNAWGYARTGRATPQTPSCSRWGRALGGFLACPEPSRLRKDGACAKHEPMRTWPVLLLRLPLLVAIAASAALVVEYTNAGDPAFCGVTSGCFAVRMSPWSRLFGLAPLPSLGLAAYALLFGLTLVARRKSQHVLVASLAVPGGLFAAFLLWLQKTEIGAFCAWCVAVDLSAIVIALTSVWIAIRAWKDEGSVLLPQRRSVTTAWVTAAMLAVVVPFVWGRYPVEPPLPAVIQAEQAPGKVTIVGFTDFECPFCRRMHPVLHGVAEKYGDRVTLVRKMMPLSGHPGAEPAALVYLCVPAAKREAVADQLYAAEPEQLTREALPKLIAPTAGLEADALASCMKAPQTIADLERDKKLFEELGGRGLPFTFVGKRVVLGYNPDRVEMAMTQELGGARLSLPLWSMFVVLGAAFLLAALVTLRTSVGDLDGDAPRKERSPSA</sequence>
<evidence type="ECO:0000256" key="1">
    <source>
        <dbReference type="ARBA" id="ARBA00004141"/>
    </source>
</evidence>
<gene>
    <name evidence="12" type="ORF">E8A74_10865</name>
</gene>
<dbReference type="AlphaFoldDB" id="A0A4U1JER4"/>
<dbReference type="Pfam" id="PF07884">
    <property type="entry name" value="VKOR"/>
    <property type="match status" value="1"/>
</dbReference>
<evidence type="ECO:0000259" key="11">
    <source>
        <dbReference type="PROSITE" id="PS51352"/>
    </source>
</evidence>
<evidence type="ECO:0000256" key="10">
    <source>
        <dbReference type="SAM" id="Phobius"/>
    </source>
</evidence>
<comment type="subcellular location">
    <subcellularLocation>
        <location evidence="1">Membrane</location>
        <topology evidence="1">Multi-pass membrane protein</topology>
    </subcellularLocation>
</comment>
<dbReference type="InterPro" id="IPR012932">
    <property type="entry name" value="VKOR"/>
</dbReference>
<keyword evidence="9" id="KW-0676">Redox-active center</keyword>
<evidence type="ECO:0000256" key="4">
    <source>
        <dbReference type="ARBA" id="ARBA00022719"/>
    </source>
</evidence>
<evidence type="ECO:0000256" key="6">
    <source>
        <dbReference type="ARBA" id="ARBA00023002"/>
    </source>
</evidence>
<feature type="transmembrane region" description="Helical" evidence="10">
    <location>
        <begin position="144"/>
        <end position="168"/>
    </location>
</feature>
<dbReference type="Proteomes" id="UP000309215">
    <property type="component" value="Unassembled WGS sequence"/>
</dbReference>
<accession>A0A4U1JER4</accession>
<organism evidence="12 13">
    <name type="scientific">Polyangium fumosum</name>
    <dbReference type="NCBI Taxonomy" id="889272"/>
    <lineage>
        <taxon>Bacteria</taxon>
        <taxon>Pseudomonadati</taxon>
        <taxon>Myxococcota</taxon>
        <taxon>Polyangia</taxon>
        <taxon>Polyangiales</taxon>
        <taxon>Polyangiaceae</taxon>
        <taxon>Polyangium</taxon>
    </lineage>
</organism>
<feature type="transmembrane region" description="Helical" evidence="10">
    <location>
        <begin position="175"/>
        <end position="193"/>
    </location>
</feature>
<evidence type="ECO:0000256" key="3">
    <source>
        <dbReference type="ARBA" id="ARBA00022692"/>
    </source>
</evidence>
<dbReference type="Pfam" id="PF13462">
    <property type="entry name" value="Thioredoxin_4"/>
    <property type="match status" value="1"/>
</dbReference>
<keyword evidence="13" id="KW-1185">Reference proteome</keyword>
<keyword evidence="4" id="KW-0874">Quinone</keyword>
<dbReference type="Gene3D" id="1.20.1440.130">
    <property type="entry name" value="VKOR domain"/>
    <property type="match status" value="1"/>
</dbReference>
<evidence type="ECO:0000313" key="13">
    <source>
        <dbReference type="Proteomes" id="UP000309215"/>
    </source>
</evidence>
<comment type="caution">
    <text evidence="12">The sequence shown here is derived from an EMBL/GenBank/DDBJ whole genome shotgun (WGS) entry which is preliminary data.</text>
</comment>
<feature type="transmembrane region" description="Helical" evidence="10">
    <location>
        <begin position="199"/>
        <end position="225"/>
    </location>
</feature>
<dbReference type="GO" id="GO:0016020">
    <property type="term" value="C:membrane"/>
    <property type="evidence" value="ECO:0007669"/>
    <property type="project" value="UniProtKB-SubCell"/>
</dbReference>
<dbReference type="InterPro" id="IPR038354">
    <property type="entry name" value="VKOR_sf"/>
</dbReference>
<keyword evidence="6" id="KW-0560">Oxidoreductase</keyword>
<evidence type="ECO:0000256" key="7">
    <source>
        <dbReference type="ARBA" id="ARBA00023136"/>
    </source>
</evidence>
<evidence type="ECO:0000313" key="12">
    <source>
        <dbReference type="EMBL" id="TKD09674.1"/>
    </source>
</evidence>
<dbReference type="InterPro" id="IPR036249">
    <property type="entry name" value="Thioredoxin-like_sf"/>
</dbReference>
<keyword evidence="5 10" id="KW-1133">Transmembrane helix</keyword>
<evidence type="ECO:0000256" key="5">
    <source>
        <dbReference type="ARBA" id="ARBA00022989"/>
    </source>
</evidence>
<dbReference type="InterPro" id="IPR012336">
    <property type="entry name" value="Thioredoxin-like_fold"/>
</dbReference>
<feature type="transmembrane region" description="Helical" evidence="10">
    <location>
        <begin position="441"/>
        <end position="460"/>
    </location>
</feature>
<keyword evidence="7 10" id="KW-0472">Membrane</keyword>
<dbReference type="SMART" id="SM00756">
    <property type="entry name" value="VKc"/>
    <property type="match status" value="1"/>
</dbReference>
<feature type="domain" description="Thioredoxin" evidence="11">
    <location>
        <begin position="245"/>
        <end position="403"/>
    </location>
</feature>
<dbReference type="GO" id="GO:0016491">
    <property type="term" value="F:oxidoreductase activity"/>
    <property type="evidence" value="ECO:0007669"/>
    <property type="project" value="UniProtKB-KW"/>
</dbReference>
<dbReference type="SUPFAM" id="SSF52833">
    <property type="entry name" value="Thioredoxin-like"/>
    <property type="match status" value="1"/>
</dbReference>
<evidence type="ECO:0000256" key="2">
    <source>
        <dbReference type="ARBA" id="ARBA00006214"/>
    </source>
</evidence>
<dbReference type="InterPro" id="IPR044698">
    <property type="entry name" value="VKOR/LTO1"/>
</dbReference>
<feature type="transmembrane region" description="Helical" evidence="10">
    <location>
        <begin position="98"/>
        <end position="116"/>
    </location>
</feature>
<dbReference type="OrthoDB" id="9800545at2"/>
<protein>
    <recommendedName>
        <fullName evidence="11">Thioredoxin domain-containing protein</fullName>
    </recommendedName>
</protein>
<dbReference type="Gene3D" id="3.40.30.10">
    <property type="entry name" value="Glutaredoxin"/>
    <property type="match status" value="1"/>
</dbReference>
<dbReference type="PROSITE" id="PS51352">
    <property type="entry name" value="THIOREDOXIN_2"/>
    <property type="match status" value="1"/>
</dbReference>
<proteinExistence type="inferred from homology"/>
<evidence type="ECO:0000256" key="8">
    <source>
        <dbReference type="ARBA" id="ARBA00023157"/>
    </source>
</evidence>
<dbReference type="EMBL" id="SSMQ01000009">
    <property type="protein sequence ID" value="TKD09674.1"/>
    <property type="molecule type" value="Genomic_DNA"/>
</dbReference>
<dbReference type="InterPro" id="IPR013766">
    <property type="entry name" value="Thioredoxin_domain"/>
</dbReference>
<dbReference type="CDD" id="cd12916">
    <property type="entry name" value="VKOR_1"/>
    <property type="match status" value="1"/>
</dbReference>
<dbReference type="GO" id="GO:0048038">
    <property type="term" value="F:quinone binding"/>
    <property type="evidence" value="ECO:0007669"/>
    <property type="project" value="UniProtKB-KW"/>
</dbReference>